<dbReference type="PROSITE" id="PS51715">
    <property type="entry name" value="G_GB1_RHD3"/>
    <property type="match status" value="1"/>
</dbReference>
<sequence>MNSCSPAPEPGCDGRILDGPGRGAPAGVRVASWRPQRHQGVWAWSQPFWVPTEGGQVAVLLVDTEGSMDIARDTETSVKLSALSMLLGSYQILNVSSQLKDPDLEYLEMFLHVAEEVGKEFGLEPIQHLDLLVRDWSSSLVLGTDGGTEHLRDVRQMLEATTPCKHPKALEALSRSSSRCYLLPFPGKRIMTGNQGTLRDMDEDFRDSLRDYVTALVGSAGRHAWRDRHGALLTGTQLAARIEKFSALMKKHCFGFSSPAQMAITFHNQRVLDRASADHAVFLKEKDGDSRNMFTCLKVRPSKMAELFAERRGQLLWRGRTDMREPVPEQEAQLTELEEELRREAETFLDTYGKRFKKFAILAGVGVGALALGPVGGAAGAGIAAAAIAAEAA</sequence>
<dbReference type="PANTHER" id="PTHR10751">
    <property type="entry name" value="GUANYLATE BINDING PROTEIN"/>
    <property type="match status" value="1"/>
</dbReference>
<comment type="caution">
    <text evidence="7">The sequence shown here is derived from an EMBL/GenBank/DDBJ whole genome shotgun (WGS) entry which is preliminary data.</text>
</comment>
<evidence type="ECO:0000256" key="5">
    <source>
        <dbReference type="SAM" id="Phobius"/>
    </source>
</evidence>
<evidence type="ECO:0000256" key="1">
    <source>
        <dbReference type="ARBA" id="ARBA00022741"/>
    </source>
</evidence>
<feature type="transmembrane region" description="Helical" evidence="5">
    <location>
        <begin position="359"/>
        <end position="390"/>
    </location>
</feature>
<keyword evidence="5" id="KW-0472">Membrane</keyword>
<comment type="similarity">
    <text evidence="3">Belongs to the TRAFAC class dynamin-like GTPase superfamily. GB1/RHD3 GTPase family.</text>
</comment>
<gene>
    <name evidence="7" type="ORF">G0U57_003005</name>
</gene>
<evidence type="ECO:0000256" key="3">
    <source>
        <dbReference type="PROSITE-ProRule" id="PRU01052"/>
    </source>
</evidence>
<keyword evidence="8" id="KW-1185">Reference proteome</keyword>
<keyword evidence="5" id="KW-1133">Transmembrane helix</keyword>
<organism evidence="7 8">
    <name type="scientific">Chelydra serpentina</name>
    <name type="common">Snapping turtle</name>
    <name type="synonym">Testudo serpentina</name>
    <dbReference type="NCBI Taxonomy" id="8475"/>
    <lineage>
        <taxon>Eukaryota</taxon>
        <taxon>Metazoa</taxon>
        <taxon>Chordata</taxon>
        <taxon>Craniata</taxon>
        <taxon>Vertebrata</taxon>
        <taxon>Euteleostomi</taxon>
        <taxon>Archelosauria</taxon>
        <taxon>Testudinata</taxon>
        <taxon>Testudines</taxon>
        <taxon>Cryptodira</taxon>
        <taxon>Durocryptodira</taxon>
        <taxon>Americhelydia</taxon>
        <taxon>Chelydroidea</taxon>
        <taxon>Chelydridae</taxon>
        <taxon>Chelydra</taxon>
    </lineage>
</organism>
<evidence type="ECO:0000313" key="7">
    <source>
        <dbReference type="EMBL" id="KAG6922281.1"/>
    </source>
</evidence>
<evidence type="ECO:0000256" key="2">
    <source>
        <dbReference type="ARBA" id="ARBA00023134"/>
    </source>
</evidence>
<keyword evidence="2" id="KW-0342">GTP-binding</keyword>
<protein>
    <submittedName>
        <fullName evidence="7">Ring finger protein 112</fullName>
    </submittedName>
</protein>
<accession>A0A8T1S0A1</accession>
<dbReference type="GO" id="GO:0005525">
    <property type="term" value="F:GTP binding"/>
    <property type="evidence" value="ECO:0007669"/>
    <property type="project" value="UniProtKB-KW"/>
</dbReference>
<evidence type="ECO:0000256" key="4">
    <source>
        <dbReference type="SAM" id="MobiDB-lite"/>
    </source>
</evidence>
<evidence type="ECO:0000259" key="6">
    <source>
        <dbReference type="PROSITE" id="PS51715"/>
    </source>
</evidence>
<dbReference type="OrthoDB" id="6270329at2759"/>
<dbReference type="Gene3D" id="3.40.50.300">
    <property type="entry name" value="P-loop containing nucleotide triphosphate hydrolases"/>
    <property type="match status" value="1"/>
</dbReference>
<dbReference type="SUPFAM" id="SSF52540">
    <property type="entry name" value="P-loop containing nucleoside triphosphate hydrolases"/>
    <property type="match status" value="1"/>
</dbReference>
<reference evidence="7 8" key="1">
    <citation type="journal article" date="2020" name="G3 (Bethesda)">
        <title>Draft Genome of the Common Snapping Turtle, Chelydra serpentina, a Model for Phenotypic Plasticity in Reptiles.</title>
        <authorList>
            <person name="Das D."/>
            <person name="Singh S.K."/>
            <person name="Bierstedt J."/>
            <person name="Erickson A."/>
            <person name="Galli G.L.J."/>
            <person name="Crossley D.A. 2nd"/>
            <person name="Rhen T."/>
        </authorList>
    </citation>
    <scope>NUCLEOTIDE SEQUENCE [LARGE SCALE GENOMIC DNA]</scope>
    <source>
        <strain evidence="7">KW</strain>
    </source>
</reference>
<feature type="non-terminal residue" evidence="7">
    <location>
        <position position="1"/>
    </location>
</feature>
<feature type="region of interest" description="Disordered" evidence="4">
    <location>
        <begin position="1"/>
        <end position="20"/>
    </location>
</feature>
<dbReference type="Proteomes" id="UP000765507">
    <property type="component" value="Unassembled WGS sequence"/>
</dbReference>
<proteinExistence type="inferred from homology"/>
<dbReference type="AlphaFoldDB" id="A0A8T1S0A1"/>
<dbReference type="InterPro" id="IPR030386">
    <property type="entry name" value="G_GB1_RHD3_dom"/>
</dbReference>
<dbReference type="InterPro" id="IPR015894">
    <property type="entry name" value="Guanylate-bd_N"/>
</dbReference>
<name>A0A8T1S0A1_CHESE</name>
<keyword evidence="1" id="KW-0547">Nucleotide-binding</keyword>
<dbReference type="GO" id="GO:0003924">
    <property type="term" value="F:GTPase activity"/>
    <property type="evidence" value="ECO:0007669"/>
    <property type="project" value="InterPro"/>
</dbReference>
<dbReference type="EMBL" id="JAHGAV010001388">
    <property type="protein sequence ID" value="KAG6922281.1"/>
    <property type="molecule type" value="Genomic_DNA"/>
</dbReference>
<dbReference type="Pfam" id="PF02263">
    <property type="entry name" value="GBP"/>
    <property type="match status" value="1"/>
</dbReference>
<feature type="domain" description="GB1/RHD3-type G" evidence="6">
    <location>
        <begin position="1"/>
        <end position="221"/>
    </location>
</feature>
<dbReference type="InterPro" id="IPR027417">
    <property type="entry name" value="P-loop_NTPase"/>
</dbReference>
<evidence type="ECO:0000313" key="8">
    <source>
        <dbReference type="Proteomes" id="UP000765507"/>
    </source>
</evidence>
<keyword evidence="5" id="KW-0812">Transmembrane</keyword>